<dbReference type="SMART" id="SM00993">
    <property type="entry name" value="YL1_C"/>
    <property type="match status" value="1"/>
</dbReference>
<dbReference type="InterPro" id="IPR013272">
    <property type="entry name" value="Vps72/YL1_C"/>
</dbReference>
<sequence length="745" mass="79934">MATAEDERDRDVPSDSETSAGSDNASDSGEVEPIEWLVTARAKRSTAGNRMKSMLANEEPAADDSDLELLFAEDEDDMGFTDEEKEDASDVVMDSSSDEEDQGDGGDDLEGEKELIRQAKAKKTAQRKRGAQDAIPVKFRKKVRIEQPATRSQSPASSALTRSRPKKKSERTSWLPTATDLPTRASERHTTRLSKEQLHQQMVQRELKREKQLVMLEKKAKRLEAMKKPPMTQADRLAEAALVEKRNAKSLNRWEEAEKQREEERLKKIAALHSRELDGPVVSFWSGIQELEEGQMKHIGKMVSVEEKAPRKKKQPAAPTVAEQQAGDAVKTESESKPIPPRDSTADKPVGDGDQKATQAPASTPNVPPEPSSATAEQAPPAPSAAPAPPLPSPPAQTSQAPATAASSPTVTPSTPSLSLPRSQSAGALAPPAPRSGLVPPRGPTAPPPIPPPPEMRSSSAGFLAAPVLMAPSGASPGGHMPALGFSSPSARSNVLAAPNTTHGGQSPLPSVPSPSHPSLSQVSPAPTPPPASKPTAPTPSRTASTPLQSIQGRAPPKMAPEPAQETPPEPPLEGKVTKSCIILQNFNENAIKDRQVQTQILFGRKMNKLAKPAHPPHCVITNHPARYRDPKTGLPYHNSYAFREIRRLHRGDYKWSRLVGAWVGSGSFAAKGVPERFLDPSKSRSSCPRPLPEKETAAGEKKEESGGGRKDHPEPKEEPEPDHDRKKPGVDGVAPAPAAVQLAS</sequence>
<evidence type="ECO:0000256" key="1">
    <source>
        <dbReference type="ARBA" id="ARBA00006832"/>
    </source>
</evidence>
<feature type="compositionally biased region" description="Polar residues" evidence="2">
    <location>
        <begin position="487"/>
        <end position="505"/>
    </location>
</feature>
<dbReference type="GeneID" id="85313693"/>
<name>A0AAJ0C5A8_9PEZI</name>
<feature type="compositionally biased region" description="Low complexity" evidence="2">
    <location>
        <begin position="534"/>
        <end position="547"/>
    </location>
</feature>
<feature type="region of interest" description="Disordered" evidence="2">
    <location>
        <begin position="677"/>
        <end position="745"/>
    </location>
</feature>
<proteinExistence type="inferred from homology"/>
<feature type="compositionally biased region" description="Acidic residues" evidence="2">
    <location>
        <begin position="60"/>
        <end position="89"/>
    </location>
</feature>
<feature type="compositionally biased region" description="Basic and acidic residues" evidence="2">
    <location>
        <begin position="344"/>
        <end position="355"/>
    </location>
</feature>
<evidence type="ECO:0000256" key="2">
    <source>
        <dbReference type="SAM" id="MobiDB-lite"/>
    </source>
</evidence>
<feature type="compositionally biased region" description="Acidic residues" evidence="2">
    <location>
        <begin position="96"/>
        <end position="111"/>
    </location>
</feature>
<protein>
    <submittedName>
        <fullName evidence="4">YL1 nuclear protein-domain-containing protein</fullName>
    </submittedName>
</protein>
<feature type="compositionally biased region" description="Polar residues" evidence="2">
    <location>
        <begin position="356"/>
        <end position="365"/>
    </location>
</feature>
<comment type="caution">
    <text evidence="4">The sequence shown here is derived from an EMBL/GenBank/DDBJ whole genome shotgun (WGS) entry which is preliminary data.</text>
</comment>
<feature type="compositionally biased region" description="Basic and acidic residues" evidence="2">
    <location>
        <begin position="692"/>
        <end position="730"/>
    </location>
</feature>
<keyword evidence="5" id="KW-1185">Reference proteome</keyword>
<dbReference type="PANTHER" id="PTHR13275">
    <property type="entry name" value="YL-1 PROTEIN TRANSCRIPTION FACTOR-LIKE 1"/>
    <property type="match status" value="1"/>
</dbReference>
<dbReference type="Pfam" id="PF05764">
    <property type="entry name" value="YL1"/>
    <property type="match status" value="1"/>
</dbReference>
<feature type="compositionally biased region" description="Basic and acidic residues" evidence="2">
    <location>
        <begin position="185"/>
        <end position="198"/>
    </location>
</feature>
<comment type="similarity">
    <text evidence="1">Belongs to the VPS72/YL1 family.</text>
</comment>
<dbReference type="Pfam" id="PF08265">
    <property type="entry name" value="YL1_C"/>
    <property type="match status" value="1"/>
</dbReference>
<evidence type="ECO:0000313" key="5">
    <source>
        <dbReference type="Proteomes" id="UP001244011"/>
    </source>
</evidence>
<dbReference type="InterPro" id="IPR046757">
    <property type="entry name" value="YL1_N"/>
</dbReference>
<reference evidence="4" key="1">
    <citation type="submission" date="2023-06" db="EMBL/GenBank/DDBJ databases">
        <title>Genome-scale phylogeny and comparative genomics of the fungal order Sordariales.</title>
        <authorList>
            <consortium name="Lawrence Berkeley National Laboratory"/>
            <person name="Hensen N."/>
            <person name="Bonometti L."/>
            <person name="Westerberg I."/>
            <person name="Brannstrom I.O."/>
            <person name="Guillou S."/>
            <person name="Cros-Aarteil S."/>
            <person name="Calhoun S."/>
            <person name="Haridas S."/>
            <person name="Kuo A."/>
            <person name="Mondo S."/>
            <person name="Pangilinan J."/>
            <person name="Riley R."/>
            <person name="Labutti K."/>
            <person name="Andreopoulos B."/>
            <person name="Lipzen A."/>
            <person name="Chen C."/>
            <person name="Yanf M."/>
            <person name="Daum C."/>
            <person name="Ng V."/>
            <person name="Clum A."/>
            <person name="Steindorff A."/>
            <person name="Ohm R."/>
            <person name="Martin F."/>
            <person name="Silar P."/>
            <person name="Natvig D."/>
            <person name="Lalanne C."/>
            <person name="Gautier V."/>
            <person name="Ament-Velasquez S.L."/>
            <person name="Kruys A."/>
            <person name="Hutchinson M.I."/>
            <person name="Powell A.J."/>
            <person name="Barry K."/>
            <person name="Miller A.N."/>
            <person name="Grigoriev I.V."/>
            <person name="Debuchy R."/>
            <person name="Gladieux P."/>
            <person name="Thoren M.H."/>
            <person name="Johannesson H."/>
        </authorList>
    </citation>
    <scope>NUCLEOTIDE SEQUENCE</scope>
    <source>
        <strain evidence="4">8032-3</strain>
    </source>
</reference>
<feature type="compositionally biased region" description="Pro residues" evidence="2">
    <location>
        <begin position="441"/>
        <end position="455"/>
    </location>
</feature>
<dbReference type="RefSeq" id="XP_060285476.1">
    <property type="nucleotide sequence ID" value="XM_060430506.1"/>
</dbReference>
<feature type="compositionally biased region" description="Polar residues" evidence="2">
    <location>
        <begin position="149"/>
        <end position="161"/>
    </location>
</feature>
<feature type="compositionally biased region" description="Low complexity" evidence="2">
    <location>
        <begin position="731"/>
        <end position="745"/>
    </location>
</feature>
<feature type="compositionally biased region" description="Basic residues" evidence="2">
    <location>
        <begin position="119"/>
        <end position="129"/>
    </location>
</feature>
<dbReference type="PANTHER" id="PTHR13275:SF4">
    <property type="entry name" value="VACUOLAR PROTEIN SORTING-ASSOCIATED PROTEIN 72 HOMOLOG"/>
    <property type="match status" value="1"/>
</dbReference>
<feature type="compositionally biased region" description="Polar residues" evidence="2">
    <location>
        <begin position="15"/>
        <end position="27"/>
    </location>
</feature>
<dbReference type="EMBL" id="MU839003">
    <property type="protein sequence ID" value="KAK1769263.1"/>
    <property type="molecule type" value="Genomic_DNA"/>
</dbReference>
<feature type="compositionally biased region" description="Pro residues" evidence="2">
    <location>
        <begin position="380"/>
        <end position="395"/>
    </location>
</feature>
<dbReference type="AlphaFoldDB" id="A0AAJ0C5A8"/>
<feature type="compositionally biased region" description="Low complexity" evidence="2">
    <location>
        <begin position="396"/>
        <end position="425"/>
    </location>
</feature>
<evidence type="ECO:0000313" key="4">
    <source>
        <dbReference type="EMBL" id="KAK1769263.1"/>
    </source>
</evidence>
<accession>A0AAJ0C5A8</accession>
<feature type="region of interest" description="Disordered" evidence="2">
    <location>
        <begin position="302"/>
        <end position="575"/>
    </location>
</feature>
<dbReference type="GO" id="GO:0005634">
    <property type="term" value="C:nucleus"/>
    <property type="evidence" value="ECO:0007669"/>
    <property type="project" value="TreeGrafter"/>
</dbReference>
<organism evidence="4 5">
    <name type="scientific">Phialemonium atrogriseum</name>
    <dbReference type="NCBI Taxonomy" id="1093897"/>
    <lineage>
        <taxon>Eukaryota</taxon>
        <taxon>Fungi</taxon>
        <taxon>Dikarya</taxon>
        <taxon>Ascomycota</taxon>
        <taxon>Pezizomycotina</taxon>
        <taxon>Sordariomycetes</taxon>
        <taxon>Sordariomycetidae</taxon>
        <taxon>Cephalothecales</taxon>
        <taxon>Cephalothecaceae</taxon>
        <taxon>Phialemonium</taxon>
    </lineage>
</organism>
<gene>
    <name evidence="4" type="ORF">QBC33DRAFT_568217</name>
</gene>
<feature type="region of interest" description="Disordered" evidence="2">
    <location>
        <begin position="1"/>
        <end position="205"/>
    </location>
</feature>
<feature type="compositionally biased region" description="Basic and acidic residues" evidence="2">
    <location>
        <begin position="1"/>
        <end position="13"/>
    </location>
</feature>
<feature type="domain" description="Vps72/YL1 C-terminal" evidence="3">
    <location>
        <begin position="617"/>
        <end position="646"/>
    </location>
</feature>
<dbReference type="Proteomes" id="UP001244011">
    <property type="component" value="Unassembled WGS sequence"/>
</dbReference>
<evidence type="ECO:0000259" key="3">
    <source>
        <dbReference type="SMART" id="SM00993"/>
    </source>
</evidence>